<keyword evidence="7" id="KW-0597">Phosphoprotein</keyword>
<feature type="compositionally biased region" description="Low complexity" evidence="19">
    <location>
        <begin position="769"/>
        <end position="786"/>
    </location>
</feature>
<comment type="caution">
    <text evidence="21">The sequence shown here is derived from an EMBL/GenBank/DDBJ whole genome shotgun (WGS) entry which is preliminary data.</text>
</comment>
<evidence type="ECO:0000256" key="6">
    <source>
        <dbReference type="ARBA" id="ARBA00022490"/>
    </source>
</evidence>
<feature type="compositionally biased region" description="Low complexity" evidence="19">
    <location>
        <begin position="646"/>
        <end position="660"/>
    </location>
</feature>
<proteinExistence type="inferred from homology"/>
<feature type="region of interest" description="Disordered" evidence="19">
    <location>
        <begin position="57"/>
        <end position="77"/>
    </location>
</feature>
<evidence type="ECO:0000256" key="10">
    <source>
        <dbReference type="ARBA" id="ARBA00023036"/>
    </source>
</evidence>
<dbReference type="InterPro" id="IPR046985">
    <property type="entry name" value="IP5"/>
</dbReference>
<dbReference type="Proteomes" id="UP001066276">
    <property type="component" value="Chromosome 11"/>
</dbReference>
<evidence type="ECO:0000313" key="21">
    <source>
        <dbReference type="EMBL" id="KAJ1092614.1"/>
    </source>
</evidence>
<dbReference type="EMBL" id="JANPWB010000015">
    <property type="protein sequence ID" value="KAJ1092614.1"/>
    <property type="molecule type" value="Genomic_DNA"/>
</dbReference>
<comment type="catalytic activity">
    <reaction evidence="12">
        <text>1D-myo-inositol 1,4,5-trisphosphate + H2O = 1D-myo-inositol 1,4-bisphosphate + phosphate</text>
        <dbReference type="Rhea" id="RHEA:19797"/>
        <dbReference type="ChEBI" id="CHEBI:15377"/>
        <dbReference type="ChEBI" id="CHEBI:43474"/>
        <dbReference type="ChEBI" id="CHEBI:58282"/>
        <dbReference type="ChEBI" id="CHEBI:203600"/>
        <dbReference type="EC" id="3.1.3.56"/>
    </reaction>
    <physiologicalReaction direction="left-to-right" evidence="12">
        <dbReference type="Rhea" id="RHEA:19798"/>
    </physiologicalReaction>
</comment>
<feature type="compositionally biased region" description="Basic residues" evidence="19">
    <location>
        <begin position="748"/>
        <end position="761"/>
    </location>
</feature>
<reference evidence="21" key="1">
    <citation type="journal article" date="2022" name="bioRxiv">
        <title>Sequencing and chromosome-scale assembly of the giantPleurodeles waltlgenome.</title>
        <authorList>
            <person name="Brown T."/>
            <person name="Elewa A."/>
            <person name="Iarovenko S."/>
            <person name="Subramanian E."/>
            <person name="Araus A.J."/>
            <person name="Petzold A."/>
            <person name="Susuki M."/>
            <person name="Suzuki K.-i.T."/>
            <person name="Hayashi T."/>
            <person name="Toyoda A."/>
            <person name="Oliveira C."/>
            <person name="Osipova E."/>
            <person name="Leigh N.D."/>
            <person name="Simon A."/>
            <person name="Yun M.H."/>
        </authorList>
    </citation>
    <scope>NUCLEOTIDE SEQUENCE</scope>
    <source>
        <strain evidence="21">20211129_DDA</strain>
        <tissue evidence="21">Liver</tissue>
    </source>
</reference>
<keyword evidence="6" id="KW-0963">Cytoplasm</keyword>
<evidence type="ECO:0000256" key="9">
    <source>
        <dbReference type="ARBA" id="ARBA00022801"/>
    </source>
</evidence>
<evidence type="ECO:0000256" key="3">
    <source>
        <dbReference type="ARBA" id="ARBA00012997"/>
    </source>
</evidence>
<evidence type="ECO:0000256" key="15">
    <source>
        <dbReference type="ARBA" id="ARBA00067189"/>
    </source>
</evidence>
<dbReference type="CDD" id="cd09094">
    <property type="entry name" value="INPP5c_INPP5J-like"/>
    <property type="match status" value="1"/>
</dbReference>
<comment type="subcellular location">
    <subcellularLocation>
        <location evidence="1">Cytoplasm</location>
    </subcellularLocation>
</comment>
<feature type="compositionally biased region" description="Polar residues" evidence="19">
    <location>
        <begin position="730"/>
        <end position="747"/>
    </location>
</feature>
<evidence type="ECO:0000256" key="5">
    <source>
        <dbReference type="ARBA" id="ARBA00022481"/>
    </source>
</evidence>
<name>A0AAV7LQC2_PLEWA</name>
<evidence type="ECO:0000256" key="13">
    <source>
        <dbReference type="ARBA" id="ARBA00052071"/>
    </source>
</evidence>
<dbReference type="InterPro" id="IPR036691">
    <property type="entry name" value="Endo/exonu/phosph_ase_sf"/>
</dbReference>
<dbReference type="AlphaFoldDB" id="A0AAV7LQC2"/>
<dbReference type="GO" id="GO:0004445">
    <property type="term" value="F:inositol-polyphosphate 5-phosphatase activity"/>
    <property type="evidence" value="ECO:0007669"/>
    <property type="project" value="UniProtKB-EC"/>
</dbReference>
<dbReference type="SUPFAM" id="SSF56219">
    <property type="entry name" value="DNase I-like"/>
    <property type="match status" value="1"/>
</dbReference>
<dbReference type="GO" id="GO:0004439">
    <property type="term" value="F:phosphatidylinositol-4,5-bisphosphate 5-phosphatase activity"/>
    <property type="evidence" value="ECO:0007669"/>
    <property type="project" value="UniProtKB-EC"/>
</dbReference>
<protein>
    <recommendedName>
        <fullName evidence="15">Phosphatidylinositol 4,5-bisphosphate 5-phosphatase A</fullName>
        <ecNumber evidence="4">3.1.3.36</ecNumber>
        <ecNumber evidence="3">3.1.3.56</ecNumber>
    </recommendedName>
    <alternativeName>
        <fullName evidence="16">Inositol polyphosphate 5-phosphatase J</fullName>
    </alternativeName>
    <alternativeName>
        <fullName evidence="18">Phosphatidylinositol 1,3,4,5-tetrakisphosphate 5-phosphatase</fullName>
    </alternativeName>
    <alternativeName>
        <fullName evidence="17">Phosphatidylinositol 1,4,5-trisphosphate 5-phosphatase</fullName>
    </alternativeName>
</protein>
<dbReference type="GO" id="GO:0034485">
    <property type="term" value="F:phosphatidylinositol-3,4,5-trisphosphate 5-phosphatase activity"/>
    <property type="evidence" value="ECO:0007669"/>
    <property type="project" value="TreeGrafter"/>
</dbReference>
<gene>
    <name evidence="21" type="ORF">NDU88_005724</name>
</gene>
<evidence type="ECO:0000256" key="7">
    <source>
        <dbReference type="ARBA" id="ARBA00022553"/>
    </source>
</evidence>
<dbReference type="GO" id="GO:0017124">
    <property type="term" value="F:SH3 domain binding"/>
    <property type="evidence" value="ECO:0007669"/>
    <property type="project" value="UniProtKB-KW"/>
</dbReference>
<comment type="function">
    <text evidence="14">Inositol 5-phosphatase, which converts inositol 1,4,5-trisphosphate to inositol 1,4-bisphosphate. Also converts phosphatidylinositol 4,5-bisphosphate to phosphatidylinositol 4-phosphate and inositol 1,3,4,5-tetrakisphosphate to inositol 1,3,4-trisphosphate in vitro. May be involved in modulation of the function of inositol and phosphatidylinositol polyphosphate-binding proteins that are present at membranes ruffles.</text>
</comment>
<evidence type="ECO:0000256" key="14">
    <source>
        <dbReference type="ARBA" id="ARBA00059259"/>
    </source>
</evidence>
<comment type="similarity">
    <text evidence="2">Belongs to the inositol 1,4,5-trisphosphate 5-phosphatase type II family.</text>
</comment>
<feature type="region of interest" description="Disordered" evidence="19">
    <location>
        <begin position="642"/>
        <end position="933"/>
    </location>
</feature>
<dbReference type="InterPro" id="IPR041611">
    <property type="entry name" value="SKICH"/>
</dbReference>
<feature type="compositionally biased region" description="Basic and acidic residues" evidence="19">
    <location>
        <begin position="705"/>
        <end position="728"/>
    </location>
</feature>
<evidence type="ECO:0000313" key="22">
    <source>
        <dbReference type="Proteomes" id="UP001066276"/>
    </source>
</evidence>
<sequence length="933" mass="103142">MEAPLASPEPVDNMARRASSGVSVRTQPEGSSRSAILPLIEGALSVGSSVLSPVSPVGSLPSASDRIQPEGSRNVGQERRFSASLIHPLFIDIGRSQPEGSGGSPALLSPVHHRLPSVSGSLSSQVVDFPSLDPLHSPRHRCGSPFEEFGRSCQVATNTFLATGHDGSLPRAKSNDSLRLAHEDLPQTVGGGRQYVNVSGNLLARPDGAEMDEDFRITIVTWNVGSAVPPSDVTSLLCLNAGDGKTDMFVIGLQEVNSMINKRLKDALFSDQWSEVFMDVLSPFSYVLVTSVRMQGVLLLVFAKYFHLPFLRHVQTDCTRTGLGGYWGNKGGVSVRMSLFGHMVCFLNCHLPAHMENSEQRMENFESILQLQQFEGPLASGVLDHDVVFWFGDLNFRIEDFDMHFVKYAIDNNKLGLLWEKDQLTMAKSTEHILKGFLEGPLKFPPTYKFDVGTNNYDTSAKKRKPAWTDRILWKIKTPSSPRMSQSTTDRQPSGATVLEGMHVSLLSYRSHMQYTESDHKPVSAIFSVKFGYKADTPLVQILEVDEWCKASDAVVVFKMAPTYPKNSWDWIGLYKVGFKHHKDYVAYVWAKHEEDLDGVRHQHQVTFNEESLPKGTSEYILGYYSNNLGTLVGVTEPFQISLPGSESSSSSESDTSESSSAEEDSTMVLLRPKSRSPSPGQRKQRRSRSPVLARFHDLMLMPSSREKSKSRSPSPRRDKSPRREVPYRRQSQSSTEKDQTVLSPTKSHGRKTSVHHNDHHSHRESPEVLRPIPVPAVRPAAVGQAELQREISGRTCQTGLSHQGRKGRETHAAIKLRGEVEREADAWQGTKDEVRRESQEDGNVTGDGNEQKSQAELGHGAEGVSDPRFVQGSVGVREKEAQVGHGQGDVTEIGLQTGHRRETEPHTCQNLERGPLGEVHGAEGEGPTGKNR</sequence>
<keyword evidence="9" id="KW-0378">Hydrolase</keyword>
<dbReference type="FunFam" id="3.60.10.10:FF:000013">
    <property type="entry name" value="Phosphatidylinositol 4,5-bisphosphate 5-phosphatase A"/>
    <property type="match status" value="1"/>
</dbReference>
<keyword evidence="5" id="KW-0488">Methylation</keyword>
<evidence type="ECO:0000256" key="19">
    <source>
        <dbReference type="SAM" id="MobiDB-lite"/>
    </source>
</evidence>
<keyword evidence="22" id="KW-1185">Reference proteome</keyword>
<dbReference type="FunFam" id="2.60.40.2840:FF:000003">
    <property type="entry name" value="Phosphatidylinositol 4,5-bisphosphate 5-phosphatase A"/>
    <property type="match status" value="1"/>
</dbReference>
<dbReference type="EC" id="3.1.3.36" evidence="4"/>
<feature type="compositionally biased region" description="Polar residues" evidence="19">
    <location>
        <begin position="20"/>
        <end position="32"/>
    </location>
</feature>
<keyword evidence="10" id="KW-0729">SH3-binding</keyword>
<evidence type="ECO:0000256" key="12">
    <source>
        <dbReference type="ARBA" id="ARBA00051894"/>
    </source>
</evidence>
<dbReference type="Gene3D" id="3.60.10.10">
    <property type="entry name" value="Endonuclease/exonuclease/phosphatase"/>
    <property type="match status" value="1"/>
</dbReference>
<organism evidence="21 22">
    <name type="scientific">Pleurodeles waltl</name>
    <name type="common">Iberian ribbed newt</name>
    <dbReference type="NCBI Taxonomy" id="8319"/>
    <lineage>
        <taxon>Eukaryota</taxon>
        <taxon>Metazoa</taxon>
        <taxon>Chordata</taxon>
        <taxon>Craniata</taxon>
        <taxon>Vertebrata</taxon>
        <taxon>Euteleostomi</taxon>
        <taxon>Amphibia</taxon>
        <taxon>Batrachia</taxon>
        <taxon>Caudata</taxon>
        <taxon>Salamandroidea</taxon>
        <taxon>Salamandridae</taxon>
        <taxon>Pleurodelinae</taxon>
        <taxon>Pleurodeles</taxon>
    </lineage>
</organism>
<dbReference type="GO" id="GO:0046856">
    <property type="term" value="P:phosphatidylinositol dephosphorylation"/>
    <property type="evidence" value="ECO:0007669"/>
    <property type="project" value="InterPro"/>
</dbReference>
<dbReference type="Gene3D" id="2.60.40.2840">
    <property type="match status" value="1"/>
</dbReference>
<evidence type="ECO:0000256" key="18">
    <source>
        <dbReference type="ARBA" id="ARBA00080358"/>
    </source>
</evidence>
<evidence type="ECO:0000256" key="2">
    <source>
        <dbReference type="ARBA" id="ARBA00005910"/>
    </source>
</evidence>
<evidence type="ECO:0000259" key="20">
    <source>
        <dbReference type="SMART" id="SM00128"/>
    </source>
</evidence>
<dbReference type="GO" id="GO:0001726">
    <property type="term" value="C:ruffle"/>
    <property type="evidence" value="ECO:0007669"/>
    <property type="project" value="TreeGrafter"/>
</dbReference>
<evidence type="ECO:0000256" key="17">
    <source>
        <dbReference type="ARBA" id="ARBA00080251"/>
    </source>
</evidence>
<evidence type="ECO:0000256" key="1">
    <source>
        <dbReference type="ARBA" id="ARBA00004496"/>
    </source>
</evidence>
<feature type="domain" description="Inositol polyphosphate-related phosphatase" evidence="20">
    <location>
        <begin position="213"/>
        <end position="536"/>
    </location>
</feature>
<dbReference type="Pfam" id="PF22669">
    <property type="entry name" value="Exo_endo_phos2"/>
    <property type="match status" value="1"/>
</dbReference>
<evidence type="ECO:0000256" key="16">
    <source>
        <dbReference type="ARBA" id="ARBA00075782"/>
    </source>
</evidence>
<dbReference type="SMART" id="SM00128">
    <property type="entry name" value="IPPc"/>
    <property type="match status" value="1"/>
</dbReference>
<comment type="catalytic activity">
    <reaction evidence="13">
        <text>1D-myo-inositol 1,3,4,5-tetrakisphosphate + H2O = 1D-myo-inositol 1,3,4-trisphosphate + phosphate</text>
        <dbReference type="Rhea" id="RHEA:11392"/>
        <dbReference type="ChEBI" id="CHEBI:15377"/>
        <dbReference type="ChEBI" id="CHEBI:43474"/>
        <dbReference type="ChEBI" id="CHEBI:57895"/>
        <dbReference type="ChEBI" id="CHEBI:58414"/>
        <dbReference type="EC" id="3.1.3.56"/>
    </reaction>
    <physiologicalReaction direction="left-to-right" evidence="13">
        <dbReference type="Rhea" id="RHEA:11393"/>
    </physiologicalReaction>
</comment>
<evidence type="ECO:0000256" key="4">
    <source>
        <dbReference type="ARBA" id="ARBA00013044"/>
    </source>
</evidence>
<accession>A0AAV7LQC2</accession>
<comment type="catalytic activity">
    <reaction evidence="11">
        <text>a 1,2-diacyl-sn-glycero-3-phospho-(1D-myo-inositol-4,5-bisphosphate) + H2O = a 1,2-diacyl-sn-glycero-3-phospho-(1D-myo-inositol 4-phosphate) + phosphate</text>
        <dbReference type="Rhea" id="RHEA:22764"/>
        <dbReference type="ChEBI" id="CHEBI:15377"/>
        <dbReference type="ChEBI" id="CHEBI:43474"/>
        <dbReference type="ChEBI" id="CHEBI:58178"/>
        <dbReference type="ChEBI" id="CHEBI:58456"/>
        <dbReference type="EC" id="3.1.3.36"/>
    </reaction>
    <physiologicalReaction direction="left-to-right" evidence="11">
        <dbReference type="Rhea" id="RHEA:22765"/>
    </physiologicalReaction>
</comment>
<dbReference type="EC" id="3.1.3.56" evidence="3"/>
<keyword evidence="8" id="KW-0677">Repeat</keyword>
<dbReference type="PANTHER" id="PTHR11200">
    <property type="entry name" value="INOSITOL 5-PHOSPHATASE"/>
    <property type="match status" value="1"/>
</dbReference>
<dbReference type="GO" id="GO:0005886">
    <property type="term" value="C:plasma membrane"/>
    <property type="evidence" value="ECO:0007669"/>
    <property type="project" value="TreeGrafter"/>
</dbReference>
<evidence type="ECO:0000256" key="8">
    <source>
        <dbReference type="ARBA" id="ARBA00022737"/>
    </source>
</evidence>
<evidence type="ECO:0000256" key="11">
    <source>
        <dbReference type="ARBA" id="ARBA00050516"/>
    </source>
</evidence>
<dbReference type="Pfam" id="PF17751">
    <property type="entry name" value="SKICH"/>
    <property type="match status" value="1"/>
</dbReference>
<dbReference type="GO" id="GO:0005737">
    <property type="term" value="C:cytoplasm"/>
    <property type="evidence" value="ECO:0007669"/>
    <property type="project" value="UniProtKB-SubCell"/>
</dbReference>
<feature type="region of interest" description="Disordered" evidence="19">
    <location>
        <begin position="1"/>
        <end position="32"/>
    </location>
</feature>
<dbReference type="PANTHER" id="PTHR11200:SF127">
    <property type="entry name" value="PHOSPHATIDYLINOSITOL 4,5-BISPHOSPHATE 5-PHOSPHATASE A"/>
    <property type="match status" value="1"/>
</dbReference>
<feature type="compositionally biased region" description="Basic and acidic residues" evidence="19">
    <location>
        <begin position="807"/>
        <end position="840"/>
    </location>
</feature>
<dbReference type="InterPro" id="IPR000300">
    <property type="entry name" value="IPPc"/>
</dbReference>